<reference evidence="1" key="2">
    <citation type="journal article" date="2020" name="Microorganisms">
        <title>Osmotic Adaptation and Compatible Solute Biosynthesis of Phototrophic Bacteria as Revealed from Genome Analyses.</title>
        <authorList>
            <person name="Imhoff J.F."/>
            <person name="Rahn T."/>
            <person name="Kunzel S."/>
            <person name="Keller A."/>
            <person name="Neulinger S.C."/>
        </authorList>
    </citation>
    <scope>NUCLEOTIDE SEQUENCE</scope>
    <source>
        <strain evidence="1">DSM 9154</strain>
    </source>
</reference>
<gene>
    <name evidence="1" type="ORF">CKO21_00595</name>
</gene>
<evidence type="ECO:0000313" key="1">
    <source>
        <dbReference type="EMBL" id="MBK1695743.1"/>
    </source>
</evidence>
<protein>
    <submittedName>
        <fullName evidence="1">Uncharacterized protein</fullName>
    </submittedName>
</protein>
<comment type="caution">
    <text evidence="1">The sequence shown here is derived from an EMBL/GenBank/DDBJ whole genome shotgun (WGS) entry which is preliminary data.</text>
</comment>
<dbReference type="AlphaFoldDB" id="A0A934UY98"/>
<accession>A0A934UY98</accession>
<reference evidence="1" key="1">
    <citation type="submission" date="2017-08" db="EMBL/GenBank/DDBJ databases">
        <authorList>
            <person name="Imhoff J.F."/>
            <person name="Rahn T."/>
            <person name="Kuenzel S."/>
            <person name="Neulinger S.C."/>
        </authorList>
    </citation>
    <scope>NUCLEOTIDE SEQUENCE</scope>
    <source>
        <strain evidence="1">DSM 9154</strain>
    </source>
</reference>
<dbReference type="RefSeq" id="WP_027288511.1">
    <property type="nucleotide sequence ID" value="NZ_NRRE01000006.1"/>
</dbReference>
<proteinExistence type="predicted"/>
<name>A0A934UY98_9PROT</name>
<keyword evidence="2" id="KW-1185">Reference proteome</keyword>
<organism evidence="1 2">
    <name type="scientific">Rhodovibrio salinarum</name>
    <dbReference type="NCBI Taxonomy" id="1087"/>
    <lineage>
        <taxon>Bacteria</taxon>
        <taxon>Pseudomonadati</taxon>
        <taxon>Pseudomonadota</taxon>
        <taxon>Alphaproteobacteria</taxon>
        <taxon>Rhodospirillales</taxon>
        <taxon>Rhodovibrionaceae</taxon>
        <taxon>Rhodovibrio</taxon>
    </lineage>
</organism>
<evidence type="ECO:0000313" key="2">
    <source>
        <dbReference type="Proteomes" id="UP000778970"/>
    </source>
</evidence>
<dbReference type="EMBL" id="NRRE01000006">
    <property type="protein sequence ID" value="MBK1695743.1"/>
    <property type="molecule type" value="Genomic_DNA"/>
</dbReference>
<dbReference type="Proteomes" id="UP000778970">
    <property type="component" value="Unassembled WGS sequence"/>
</dbReference>
<sequence length="116" mass="12388">MSELTFEEVFDPIAQAAVGAFNELRDGVWATVKNVVLLQLKQIATAIVDVAAGLTVEPPYYTVAGAQVLVQMCVTAATQTIAAATELVITEVQVAIRKILDAVRDTITQAVQVVLF</sequence>